<feature type="modified residue" description="N6-(pyridoxal phosphate)lysine" evidence="12">
    <location>
        <position position="204"/>
    </location>
</feature>
<reference evidence="15" key="1">
    <citation type="submission" date="2016-11" db="EMBL/GenBank/DDBJ databases">
        <authorList>
            <person name="Varghese N."/>
            <person name="Submissions S."/>
        </authorList>
    </citation>
    <scope>NUCLEOTIDE SEQUENCE [LARGE SCALE GENOMIC DNA]</scope>
    <source>
        <strain evidence="15">DSM 26134</strain>
    </source>
</reference>
<dbReference type="HAMAP" id="MF_01023">
    <property type="entry name" value="HisC_aminotrans_2"/>
    <property type="match status" value="1"/>
</dbReference>
<keyword evidence="15" id="KW-1185">Reference proteome</keyword>
<evidence type="ECO:0000313" key="14">
    <source>
        <dbReference type="EMBL" id="SHJ96170.1"/>
    </source>
</evidence>
<dbReference type="PANTHER" id="PTHR42885">
    <property type="entry name" value="HISTIDINOL-PHOSPHATE AMINOTRANSFERASE-RELATED"/>
    <property type="match status" value="1"/>
</dbReference>
<evidence type="ECO:0000256" key="8">
    <source>
        <dbReference type="ARBA" id="ARBA00022679"/>
    </source>
</evidence>
<name>A0A1M6NKE4_REIAG</name>
<comment type="pathway">
    <text evidence="2 12">Amino-acid biosynthesis; L-histidine biosynthesis; L-histidine from 5-phospho-alpha-D-ribose 1-diphosphate: step 7/9.</text>
</comment>
<dbReference type="EC" id="2.6.1.9" evidence="12"/>
<keyword evidence="10 12" id="KW-0368">Histidine biosynthesis</keyword>
<accession>A0A1M6NKE4</accession>
<evidence type="ECO:0000256" key="1">
    <source>
        <dbReference type="ARBA" id="ARBA00001933"/>
    </source>
</evidence>
<evidence type="ECO:0000256" key="3">
    <source>
        <dbReference type="ARBA" id="ARBA00005189"/>
    </source>
</evidence>
<evidence type="ECO:0000256" key="2">
    <source>
        <dbReference type="ARBA" id="ARBA00005011"/>
    </source>
</evidence>
<evidence type="ECO:0000256" key="4">
    <source>
        <dbReference type="ARBA" id="ARBA00007970"/>
    </source>
</evidence>
<keyword evidence="8 12" id="KW-0808">Transferase</keyword>
<dbReference type="RefSeq" id="WP_073121190.1">
    <property type="nucleotide sequence ID" value="NZ_FRAA01000002.1"/>
</dbReference>
<evidence type="ECO:0000313" key="15">
    <source>
        <dbReference type="Proteomes" id="UP000184474"/>
    </source>
</evidence>
<dbReference type="InterPro" id="IPR015424">
    <property type="entry name" value="PyrdxlP-dep_Trfase"/>
</dbReference>
<dbReference type="InterPro" id="IPR015422">
    <property type="entry name" value="PyrdxlP-dep_Trfase_small"/>
</dbReference>
<sequence>MNIRSLLRKNIQSLTPYSSARDEFDSVAEVYLDANENPFDNGVNRYPDPYQKPVKARLSEIKNIAPEKILLGNGSDEVLDLIYRAFCEPKVDNVISHNPSYGMYPVLSEINDVELRKVNLDAGFSLDAKKMIAASDEHTKLFFICSPNNPSGNLLNKEEIRQILDLKKGIVVIDEAYIDFAETDSWLTELDRYPNLIVCQTLSKAWGLAGLRVGMCFAAEEIVRVLNAIKPPYNVNVLSQEAALKALNQEDEFKKQLAIILDEKKKVEAALAQSPCVQELFPSDSNFVLARVENANALYDFLLERKVIVRNRSKEHLCANCLRFTIGTPEENQRLLDGITDYEKK</sequence>
<dbReference type="UniPathway" id="UPA00031">
    <property type="reaction ID" value="UER00012"/>
</dbReference>
<feature type="domain" description="Aminotransferase class I/classII large" evidence="13">
    <location>
        <begin position="40"/>
        <end position="339"/>
    </location>
</feature>
<dbReference type="InterPro" id="IPR001917">
    <property type="entry name" value="Aminotrans_II_pyridoxalP_BS"/>
</dbReference>
<dbReference type="GO" id="GO:0030170">
    <property type="term" value="F:pyridoxal phosphate binding"/>
    <property type="evidence" value="ECO:0007669"/>
    <property type="project" value="InterPro"/>
</dbReference>
<comment type="subunit">
    <text evidence="5 12">Homodimer.</text>
</comment>
<dbReference type="InterPro" id="IPR015421">
    <property type="entry name" value="PyrdxlP-dep_Trfase_major"/>
</dbReference>
<dbReference type="Gene3D" id="3.40.640.10">
    <property type="entry name" value="Type I PLP-dependent aspartate aminotransferase-like (Major domain)"/>
    <property type="match status" value="1"/>
</dbReference>
<dbReference type="Gene3D" id="3.90.1150.10">
    <property type="entry name" value="Aspartate Aminotransferase, domain 1"/>
    <property type="match status" value="1"/>
</dbReference>
<gene>
    <name evidence="12" type="primary">hisC</name>
    <name evidence="14" type="ORF">SAMN04488028_102292</name>
</gene>
<evidence type="ECO:0000256" key="10">
    <source>
        <dbReference type="ARBA" id="ARBA00023102"/>
    </source>
</evidence>
<comment type="cofactor">
    <cofactor evidence="1 12">
        <name>pyridoxal 5'-phosphate</name>
        <dbReference type="ChEBI" id="CHEBI:597326"/>
    </cofactor>
</comment>
<dbReference type="EMBL" id="FRAA01000002">
    <property type="protein sequence ID" value="SHJ96170.1"/>
    <property type="molecule type" value="Genomic_DNA"/>
</dbReference>
<dbReference type="STRING" id="156994.SAMN04488028_102292"/>
<evidence type="ECO:0000259" key="13">
    <source>
        <dbReference type="Pfam" id="PF00155"/>
    </source>
</evidence>
<evidence type="ECO:0000256" key="7">
    <source>
        <dbReference type="ARBA" id="ARBA00022605"/>
    </source>
</evidence>
<dbReference type="PANTHER" id="PTHR42885:SF2">
    <property type="entry name" value="HISTIDINOL-PHOSPHATE AMINOTRANSFERASE"/>
    <property type="match status" value="1"/>
</dbReference>
<dbReference type="SUPFAM" id="SSF53383">
    <property type="entry name" value="PLP-dependent transferases"/>
    <property type="match status" value="1"/>
</dbReference>
<dbReference type="CDD" id="cd00609">
    <property type="entry name" value="AAT_like"/>
    <property type="match status" value="1"/>
</dbReference>
<comment type="similarity">
    <text evidence="4 12">Belongs to the class-II pyridoxal-phosphate-dependent aminotransferase family. Histidinol-phosphate aminotransferase subfamily.</text>
</comment>
<dbReference type="AlphaFoldDB" id="A0A1M6NKE4"/>
<evidence type="ECO:0000256" key="6">
    <source>
        <dbReference type="ARBA" id="ARBA00022576"/>
    </source>
</evidence>
<keyword evidence="7 12" id="KW-0028">Amino-acid biosynthesis</keyword>
<evidence type="ECO:0000256" key="11">
    <source>
        <dbReference type="ARBA" id="ARBA00047481"/>
    </source>
</evidence>
<dbReference type="InterPro" id="IPR004839">
    <property type="entry name" value="Aminotransferase_I/II_large"/>
</dbReference>
<keyword evidence="9 12" id="KW-0663">Pyridoxal phosphate</keyword>
<dbReference type="Pfam" id="PF00155">
    <property type="entry name" value="Aminotran_1_2"/>
    <property type="match status" value="1"/>
</dbReference>
<keyword evidence="6 12" id="KW-0032">Aminotransferase</keyword>
<dbReference type="NCBIfam" id="TIGR01141">
    <property type="entry name" value="hisC"/>
    <property type="match status" value="1"/>
</dbReference>
<evidence type="ECO:0000256" key="12">
    <source>
        <dbReference type="HAMAP-Rule" id="MF_01023"/>
    </source>
</evidence>
<evidence type="ECO:0000256" key="5">
    <source>
        <dbReference type="ARBA" id="ARBA00011738"/>
    </source>
</evidence>
<comment type="catalytic activity">
    <reaction evidence="11 12">
        <text>L-histidinol phosphate + 2-oxoglutarate = 3-(imidazol-4-yl)-2-oxopropyl phosphate + L-glutamate</text>
        <dbReference type="Rhea" id="RHEA:23744"/>
        <dbReference type="ChEBI" id="CHEBI:16810"/>
        <dbReference type="ChEBI" id="CHEBI:29985"/>
        <dbReference type="ChEBI" id="CHEBI:57766"/>
        <dbReference type="ChEBI" id="CHEBI:57980"/>
        <dbReference type="EC" id="2.6.1.9"/>
    </reaction>
</comment>
<proteinExistence type="inferred from homology"/>
<evidence type="ECO:0000256" key="9">
    <source>
        <dbReference type="ARBA" id="ARBA00022898"/>
    </source>
</evidence>
<dbReference type="InterPro" id="IPR005861">
    <property type="entry name" value="HisP_aminotrans"/>
</dbReference>
<protein>
    <recommendedName>
        <fullName evidence="12">Histidinol-phosphate aminotransferase</fullName>
        <ecNumber evidence="12">2.6.1.9</ecNumber>
    </recommendedName>
    <alternativeName>
        <fullName evidence="12">Imidazole acetol-phosphate transaminase</fullName>
    </alternativeName>
</protein>
<comment type="pathway">
    <text evidence="3">Lipid metabolism.</text>
</comment>
<dbReference type="PROSITE" id="PS00599">
    <property type="entry name" value="AA_TRANSFER_CLASS_2"/>
    <property type="match status" value="1"/>
</dbReference>
<dbReference type="GO" id="GO:0004400">
    <property type="term" value="F:histidinol-phosphate transaminase activity"/>
    <property type="evidence" value="ECO:0007669"/>
    <property type="project" value="UniProtKB-UniRule"/>
</dbReference>
<organism evidence="14 15">
    <name type="scientific">Reichenbachiella agariperforans</name>
    <dbReference type="NCBI Taxonomy" id="156994"/>
    <lineage>
        <taxon>Bacteria</taxon>
        <taxon>Pseudomonadati</taxon>
        <taxon>Bacteroidota</taxon>
        <taxon>Cytophagia</taxon>
        <taxon>Cytophagales</taxon>
        <taxon>Reichenbachiellaceae</taxon>
        <taxon>Reichenbachiella</taxon>
    </lineage>
</organism>
<dbReference type="Proteomes" id="UP000184474">
    <property type="component" value="Unassembled WGS sequence"/>
</dbReference>
<dbReference type="GO" id="GO:0000105">
    <property type="term" value="P:L-histidine biosynthetic process"/>
    <property type="evidence" value="ECO:0007669"/>
    <property type="project" value="UniProtKB-UniRule"/>
</dbReference>